<reference evidence="4" key="1">
    <citation type="journal article" date="2013" name="Ind. Biotechnol.">
        <title>Comparative genomics analysis of Trichoderma reesei strains.</title>
        <authorList>
            <person name="Koike H."/>
            <person name="Aerts A."/>
            <person name="LaButti K."/>
            <person name="Grigoriev I.V."/>
            <person name="Baker S.E."/>
        </authorList>
    </citation>
    <scope>NUCLEOTIDE SEQUENCE [LARGE SCALE GENOMIC DNA]</scope>
    <source>
        <strain evidence="4">ATCC 56765 / BCRC 32924 / NRRL 11460 / Rut C-30</strain>
    </source>
</reference>
<evidence type="ECO:0000259" key="2">
    <source>
        <dbReference type="Pfam" id="PF00248"/>
    </source>
</evidence>
<evidence type="ECO:0000313" key="4">
    <source>
        <dbReference type="Proteomes" id="UP000024376"/>
    </source>
</evidence>
<evidence type="ECO:0000313" key="3">
    <source>
        <dbReference type="EMBL" id="ETR97481.1"/>
    </source>
</evidence>
<dbReference type="PANTHER" id="PTHR43364">
    <property type="entry name" value="NADH-SPECIFIC METHYLGLYOXAL REDUCTASE-RELATED"/>
    <property type="match status" value="1"/>
</dbReference>
<dbReference type="Gene3D" id="3.20.20.100">
    <property type="entry name" value="NADP-dependent oxidoreductase domain"/>
    <property type="match status" value="1"/>
</dbReference>
<dbReference type="InterPro" id="IPR036812">
    <property type="entry name" value="NAD(P)_OxRdtase_dom_sf"/>
</dbReference>
<dbReference type="KEGG" id="trr:M419DRAFT_26756"/>
<dbReference type="InterPro" id="IPR050523">
    <property type="entry name" value="AKR_Detox_Biosynth"/>
</dbReference>
<dbReference type="SUPFAM" id="SSF51430">
    <property type="entry name" value="NAD(P)-linked oxidoreductase"/>
    <property type="match status" value="1"/>
</dbReference>
<dbReference type="HOGENOM" id="CLU_023205_1_1_1"/>
<evidence type="ECO:0000256" key="1">
    <source>
        <dbReference type="ARBA" id="ARBA00023002"/>
    </source>
</evidence>
<dbReference type="Pfam" id="PF00248">
    <property type="entry name" value="Aldo_ket_red"/>
    <property type="match status" value="1"/>
</dbReference>
<dbReference type="InterPro" id="IPR023210">
    <property type="entry name" value="NADP_OxRdtase_dom"/>
</dbReference>
<dbReference type="EMBL" id="KI911170">
    <property type="protein sequence ID" value="ETR97481.1"/>
    <property type="molecule type" value="Genomic_DNA"/>
</dbReference>
<keyword evidence="1" id="KW-0560">Oxidoreductase</keyword>
<dbReference type="PANTHER" id="PTHR43364:SF4">
    <property type="entry name" value="NAD(P)-LINKED OXIDOREDUCTASE SUPERFAMILY PROTEIN"/>
    <property type="match status" value="1"/>
</dbReference>
<gene>
    <name evidence="3" type="ORF">M419DRAFT_26756</name>
</gene>
<protein>
    <submittedName>
        <fullName evidence="3">Aldo/keto reductase</fullName>
    </submittedName>
</protein>
<name>A0A024RZW5_HYPJR</name>
<organism evidence="3 4">
    <name type="scientific">Hypocrea jecorina (strain ATCC 56765 / BCRC 32924 / NRRL 11460 / Rut C-30)</name>
    <name type="common">Trichoderma reesei</name>
    <dbReference type="NCBI Taxonomy" id="1344414"/>
    <lineage>
        <taxon>Eukaryota</taxon>
        <taxon>Fungi</taxon>
        <taxon>Dikarya</taxon>
        <taxon>Ascomycota</taxon>
        <taxon>Pezizomycotina</taxon>
        <taxon>Sordariomycetes</taxon>
        <taxon>Hypocreomycetidae</taxon>
        <taxon>Hypocreales</taxon>
        <taxon>Hypocreaceae</taxon>
        <taxon>Trichoderma</taxon>
    </lineage>
</organism>
<dbReference type="CDD" id="cd19075">
    <property type="entry name" value="AKR_AKR7A1-5"/>
    <property type="match status" value="1"/>
</dbReference>
<dbReference type="AlphaFoldDB" id="A0A024RZW5"/>
<dbReference type="InterPro" id="IPR020471">
    <property type="entry name" value="AKR"/>
</dbReference>
<accession>A0A024RZW5</accession>
<dbReference type="PRINTS" id="PR00069">
    <property type="entry name" value="ALDKETRDTASE"/>
</dbReference>
<dbReference type="OrthoDB" id="48988at2759"/>
<feature type="domain" description="NADP-dependent oxidoreductase" evidence="2">
    <location>
        <begin position="7"/>
        <end position="313"/>
    </location>
</feature>
<dbReference type="GO" id="GO:0016491">
    <property type="term" value="F:oxidoreductase activity"/>
    <property type="evidence" value="ECO:0007669"/>
    <property type="project" value="UniProtKB-KW"/>
</dbReference>
<dbReference type="Proteomes" id="UP000024376">
    <property type="component" value="Unassembled WGS sequence"/>
</dbReference>
<sequence>MPKSPIEIVLGVASVGDRSLDPTVRYDTPEEVEAFLNAFYERGYRQIDTARGYSPHAPKSSEPRLGAVNAGERFQIGTKVLSRPEGAHKKEKVEESISGSLEDLKVPQVDIMYLHAPDRTVPFEETAEAIDKAYREGKFKRFGLSNYTAEEVEQFIKISEERGFVKPTVYQGQYNPIVRTGEKELFPVLRKHGISFYAWSPGAAGFFSGNHKNPQPGSRYDPSHVIGKLYNAWYRKPRTEAAADRVREVAAKHGISGHAASLRWTAHHGALSAEHGDAIVIGASSIAQLNENLDIFEQGPLPQDVVDAVNAVAEEIGEDAIPYYF</sequence>
<proteinExistence type="predicted"/>